<dbReference type="RefSeq" id="WP_343969011.1">
    <property type="nucleotide sequence ID" value="NZ_BAAAGK010000069.1"/>
</dbReference>
<protein>
    <submittedName>
        <fullName evidence="3">RRXRR domain-containing protein</fullName>
    </submittedName>
</protein>
<keyword evidence="4" id="KW-1185">Reference proteome</keyword>
<reference evidence="4" key="1">
    <citation type="journal article" date="2019" name="Int. J. Syst. Evol. Microbiol.">
        <title>The Global Catalogue of Microorganisms (GCM) 10K type strain sequencing project: providing services to taxonomists for standard genome sequencing and annotation.</title>
        <authorList>
            <consortium name="The Broad Institute Genomics Platform"/>
            <consortium name="The Broad Institute Genome Sequencing Center for Infectious Disease"/>
            <person name="Wu L."/>
            <person name="Ma J."/>
        </authorList>
    </citation>
    <scope>NUCLEOTIDE SEQUENCE [LARGE SCALE GENOMIC DNA]</scope>
    <source>
        <strain evidence="4">JCM 10083</strain>
    </source>
</reference>
<evidence type="ECO:0000259" key="2">
    <source>
        <dbReference type="Pfam" id="PF14239"/>
    </source>
</evidence>
<dbReference type="Proteomes" id="UP001596514">
    <property type="component" value="Unassembled WGS sequence"/>
</dbReference>
<feature type="domain" description="RRXRR" evidence="2">
    <location>
        <begin position="83"/>
        <end position="122"/>
    </location>
</feature>
<dbReference type="InterPro" id="IPR025938">
    <property type="entry name" value="RRXRR_dom"/>
</dbReference>
<proteinExistence type="predicted"/>
<feature type="region of interest" description="Disordered" evidence="1">
    <location>
        <begin position="140"/>
        <end position="159"/>
    </location>
</feature>
<comment type="caution">
    <text evidence="3">The sequence shown here is derived from an EMBL/GenBank/DDBJ whole genome shotgun (WGS) entry which is preliminary data.</text>
</comment>
<feature type="compositionally biased region" description="Polar residues" evidence="1">
    <location>
        <begin position="1"/>
        <end position="11"/>
    </location>
</feature>
<accession>A0ABW2SYZ9</accession>
<dbReference type="EMBL" id="JBHTEE010000001">
    <property type="protein sequence ID" value="MFC7601273.1"/>
    <property type="molecule type" value="Genomic_DNA"/>
</dbReference>
<evidence type="ECO:0000313" key="4">
    <source>
        <dbReference type="Proteomes" id="UP001596514"/>
    </source>
</evidence>
<gene>
    <name evidence="3" type="ORF">ACFQVD_14315</name>
</gene>
<name>A0ABW2SYZ9_9ACTN</name>
<feature type="region of interest" description="Disordered" evidence="1">
    <location>
        <begin position="1"/>
        <end position="74"/>
    </location>
</feature>
<organism evidence="3 4">
    <name type="scientific">Streptosporangium amethystogenes subsp. fukuiense</name>
    <dbReference type="NCBI Taxonomy" id="698418"/>
    <lineage>
        <taxon>Bacteria</taxon>
        <taxon>Bacillati</taxon>
        <taxon>Actinomycetota</taxon>
        <taxon>Actinomycetes</taxon>
        <taxon>Streptosporangiales</taxon>
        <taxon>Streptosporangiaceae</taxon>
        <taxon>Streptosporangium</taxon>
    </lineage>
</organism>
<dbReference type="Pfam" id="PF14239">
    <property type="entry name" value="RRXRR"/>
    <property type="match status" value="1"/>
</dbReference>
<evidence type="ECO:0000313" key="3">
    <source>
        <dbReference type="EMBL" id="MFC7601273.1"/>
    </source>
</evidence>
<sequence>MTTFHVGQQTDPVVLPQRRALESESADNPEGGDETGRGHCHLAVTGVEHGRGEIGSEGTRPIRRHAEGASVSEGENREVHPVVFVLDVRGHPLDPCHPARARRLLTAGRAVVHRHTAFVIRLCLLQRADGYGCTTHPEVRRRAAFPPPPEGRSIHAGGN</sequence>
<evidence type="ECO:0000256" key="1">
    <source>
        <dbReference type="SAM" id="MobiDB-lite"/>
    </source>
</evidence>
<feature type="compositionally biased region" description="Acidic residues" evidence="1">
    <location>
        <begin position="24"/>
        <end position="33"/>
    </location>
</feature>